<dbReference type="EMBL" id="CAJNDS010000924">
    <property type="protein sequence ID" value="CAE7240999.1"/>
    <property type="molecule type" value="Genomic_DNA"/>
</dbReference>
<organism evidence="2 3">
    <name type="scientific">Symbiodinium natans</name>
    <dbReference type="NCBI Taxonomy" id="878477"/>
    <lineage>
        <taxon>Eukaryota</taxon>
        <taxon>Sar</taxon>
        <taxon>Alveolata</taxon>
        <taxon>Dinophyceae</taxon>
        <taxon>Suessiales</taxon>
        <taxon>Symbiodiniaceae</taxon>
        <taxon>Symbiodinium</taxon>
    </lineage>
</organism>
<protein>
    <submittedName>
        <fullName evidence="2">Uncharacterized protein</fullName>
    </submittedName>
</protein>
<dbReference type="Proteomes" id="UP000604046">
    <property type="component" value="Unassembled WGS sequence"/>
</dbReference>
<evidence type="ECO:0000313" key="2">
    <source>
        <dbReference type="EMBL" id="CAE7240999.1"/>
    </source>
</evidence>
<sequence>MMRGRPAHRARQHGQAGYPSAHSRGLKGAGKGWRMPLEAHPQSLVCYHNCEACRRYELDRIDNYSPDAFERCLACGHAYSIMNIGGIRHHHCFPPPFEEDIPNPLLAERRKTLTVTVRASGHPQRRRVSCTLMTGREVLSKVTDQSITRNFLKLLKAELTQRLPEILEDQPRLALDGEFYARNEFEAYYGDAAEEVWRDAASRTAEVILVAEGPEATGSIRNGQRV</sequence>
<feature type="compositionally biased region" description="Basic residues" evidence="1">
    <location>
        <begin position="1"/>
        <end position="12"/>
    </location>
</feature>
<proteinExistence type="predicted"/>
<reference evidence="2" key="1">
    <citation type="submission" date="2021-02" db="EMBL/GenBank/DDBJ databases">
        <authorList>
            <person name="Dougan E. K."/>
            <person name="Rhodes N."/>
            <person name="Thang M."/>
            <person name="Chan C."/>
        </authorList>
    </citation>
    <scope>NUCLEOTIDE SEQUENCE</scope>
</reference>
<dbReference type="AlphaFoldDB" id="A0A812L8I7"/>
<gene>
    <name evidence="2" type="ORF">SNAT2548_LOCUS10850</name>
</gene>
<comment type="caution">
    <text evidence="2">The sequence shown here is derived from an EMBL/GenBank/DDBJ whole genome shotgun (WGS) entry which is preliminary data.</text>
</comment>
<name>A0A812L8I7_9DINO</name>
<feature type="region of interest" description="Disordered" evidence="1">
    <location>
        <begin position="1"/>
        <end position="29"/>
    </location>
</feature>
<evidence type="ECO:0000256" key="1">
    <source>
        <dbReference type="SAM" id="MobiDB-lite"/>
    </source>
</evidence>
<evidence type="ECO:0000313" key="3">
    <source>
        <dbReference type="Proteomes" id="UP000604046"/>
    </source>
</evidence>
<keyword evidence="3" id="KW-1185">Reference proteome</keyword>
<accession>A0A812L8I7</accession>